<proteinExistence type="inferred from homology"/>
<accession>A0AAI8EQW0</accession>
<dbReference type="InterPro" id="IPR004136">
    <property type="entry name" value="NMO"/>
</dbReference>
<evidence type="ECO:0000313" key="14">
    <source>
        <dbReference type="Proteomes" id="UP000000576"/>
    </source>
</evidence>
<evidence type="ECO:0000313" key="13">
    <source>
        <dbReference type="EMBL" id="AAM36161.1"/>
    </source>
</evidence>
<dbReference type="InterPro" id="IPR013785">
    <property type="entry name" value="Aldolase_TIM"/>
</dbReference>
<evidence type="ECO:0000256" key="1">
    <source>
        <dbReference type="ARBA" id="ARBA00001917"/>
    </source>
</evidence>
<comment type="catalytic activity">
    <reaction evidence="10">
        <text>3 propionate 3-nitronate + 3 O2 + H2O = 3 3-oxopropanoate + 2 nitrate + nitrite + H2O2 + 3 H(+)</text>
        <dbReference type="Rhea" id="RHEA:57332"/>
        <dbReference type="ChEBI" id="CHEBI:15377"/>
        <dbReference type="ChEBI" id="CHEBI:15378"/>
        <dbReference type="ChEBI" id="CHEBI:15379"/>
        <dbReference type="ChEBI" id="CHEBI:16240"/>
        <dbReference type="ChEBI" id="CHEBI:16301"/>
        <dbReference type="ChEBI" id="CHEBI:17632"/>
        <dbReference type="ChEBI" id="CHEBI:33190"/>
        <dbReference type="ChEBI" id="CHEBI:136067"/>
    </reaction>
</comment>
<dbReference type="PANTHER" id="PTHR42747:SF3">
    <property type="entry name" value="NITRONATE MONOOXYGENASE-RELATED"/>
    <property type="match status" value="1"/>
</dbReference>
<dbReference type="AlphaFoldDB" id="A0AAI8EQW0"/>
<dbReference type="Pfam" id="PF03060">
    <property type="entry name" value="NMO"/>
    <property type="match status" value="1"/>
</dbReference>
<evidence type="ECO:0000256" key="6">
    <source>
        <dbReference type="ARBA" id="ARBA00022741"/>
    </source>
</evidence>
<keyword evidence="12" id="KW-0732">Signal</keyword>
<evidence type="ECO:0000256" key="2">
    <source>
        <dbReference type="ARBA" id="ARBA00009881"/>
    </source>
</evidence>
<dbReference type="CDD" id="cd04730">
    <property type="entry name" value="NPD_like"/>
    <property type="match status" value="1"/>
</dbReference>
<protein>
    <recommendedName>
        <fullName evidence="11">Nitronate monooxygenase</fullName>
    </recommendedName>
    <alternativeName>
        <fullName evidence="9">Propionate 3-nitronate monooxygenase</fullName>
    </alternativeName>
</protein>
<keyword evidence="8" id="KW-0503">Monooxygenase</keyword>
<evidence type="ECO:0000256" key="10">
    <source>
        <dbReference type="ARBA" id="ARBA00049401"/>
    </source>
</evidence>
<evidence type="ECO:0000256" key="4">
    <source>
        <dbReference type="ARBA" id="ARBA00022630"/>
    </source>
</evidence>
<evidence type="ECO:0000256" key="11">
    <source>
        <dbReference type="ARBA" id="ARBA00067136"/>
    </source>
</evidence>
<keyword evidence="4" id="KW-0285">Flavoprotein</keyword>
<evidence type="ECO:0000256" key="7">
    <source>
        <dbReference type="ARBA" id="ARBA00023002"/>
    </source>
</evidence>
<dbReference type="GO" id="GO:0009636">
    <property type="term" value="P:response to toxic substance"/>
    <property type="evidence" value="ECO:0007669"/>
    <property type="project" value="UniProtKB-KW"/>
</dbReference>
<dbReference type="SUPFAM" id="SSF51412">
    <property type="entry name" value="Inosine monophosphate dehydrogenase (IMPDH)"/>
    <property type="match status" value="1"/>
</dbReference>
<evidence type="ECO:0000256" key="9">
    <source>
        <dbReference type="ARBA" id="ARBA00031155"/>
    </source>
</evidence>
<dbReference type="FunFam" id="3.20.20.70:FF:000154">
    <property type="entry name" value="Probable nitronate monooxygenase"/>
    <property type="match status" value="1"/>
</dbReference>
<feature type="signal peptide" evidence="12">
    <location>
        <begin position="1"/>
        <end position="29"/>
    </location>
</feature>
<name>A0AAI8EQW0_XANAC</name>
<dbReference type="GO" id="GO:0051213">
    <property type="term" value="F:dioxygenase activity"/>
    <property type="evidence" value="ECO:0007669"/>
    <property type="project" value="UniProtKB-KW"/>
</dbReference>
<comment type="similarity">
    <text evidence="2">Belongs to the nitronate monooxygenase family. NMO class I subfamily.</text>
</comment>
<evidence type="ECO:0000256" key="8">
    <source>
        <dbReference type="ARBA" id="ARBA00023033"/>
    </source>
</evidence>
<evidence type="ECO:0000256" key="12">
    <source>
        <dbReference type="SAM" id="SignalP"/>
    </source>
</evidence>
<evidence type="ECO:0000256" key="3">
    <source>
        <dbReference type="ARBA" id="ARBA00022575"/>
    </source>
</evidence>
<evidence type="ECO:0000256" key="5">
    <source>
        <dbReference type="ARBA" id="ARBA00022643"/>
    </source>
</evidence>
<dbReference type="PANTHER" id="PTHR42747">
    <property type="entry name" value="NITRONATE MONOOXYGENASE-RELATED"/>
    <property type="match status" value="1"/>
</dbReference>
<dbReference type="Proteomes" id="UP000000576">
    <property type="component" value="Chromosome"/>
</dbReference>
<keyword evidence="7" id="KW-0560">Oxidoreductase</keyword>
<comment type="cofactor">
    <cofactor evidence="1">
        <name>FMN</name>
        <dbReference type="ChEBI" id="CHEBI:58210"/>
    </cofactor>
</comment>
<keyword evidence="3" id="KW-0216">Detoxification</keyword>
<organism evidence="13 14">
    <name type="scientific">Xanthomonas axonopodis pv. citri (strain 306)</name>
    <dbReference type="NCBI Taxonomy" id="190486"/>
    <lineage>
        <taxon>Bacteria</taxon>
        <taxon>Pseudomonadati</taxon>
        <taxon>Pseudomonadota</taxon>
        <taxon>Gammaproteobacteria</taxon>
        <taxon>Lysobacterales</taxon>
        <taxon>Lysobacteraceae</taxon>
        <taxon>Xanthomonas</taxon>
    </lineage>
</organism>
<dbReference type="PROSITE" id="PS51257">
    <property type="entry name" value="PROKAR_LIPOPROTEIN"/>
    <property type="match status" value="1"/>
</dbReference>
<feature type="chain" id="PRO_5042508191" description="Nitronate monooxygenase" evidence="12">
    <location>
        <begin position="30"/>
        <end position="357"/>
    </location>
</feature>
<dbReference type="GO" id="GO:0018580">
    <property type="term" value="F:nitronate monooxygenase activity"/>
    <property type="evidence" value="ECO:0007669"/>
    <property type="project" value="InterPro"/>
</dbReference>
<sequence length="357" mass="36733">MMTRFSNVDAFQQRFGLRLPILLSPMAGACPVPLSAAVANAGGMGAMGAVLSQPHDIVAWMAAFREASAGPAQINLWIPDPAPARDAAAEARLRAFLAQWGPPVPETAGDATPADFDAQLDALLAARPAVASSIMGIFRPDQVARLTNAGIAWFACATTLDEALAAQAAGADAVVAQGAEAGGHRGAFEAGRAAQQMTGLLALLPRLVDRLDIPVIAAGGIADARGIAAALTLGASAVQIGTGLLRTPEAALPSAWADALSQAEPEHTQPTRAFSGRLGRALTTPYVGAANAADAPPPAPYPVQRGLTAPMRQAAARDNRLDAMQAWAGQSAWMAPAQPAAQVVTQWWEQAQALLCR</sequence>
<dbReference type="KEGG" id="xac:XAC1290"/>
<reference evidence="13 14" key="1">
    <citation type="journal article" date="2002" name="Nature">
        <title>Comparison of the genomes of two Xanthomonas pathogens with differing host specificities.</title>
        <authorList>
            <person name="da Silva A.C."/>
            <person name="Ferro J.A."/>
            <person name="Reinach F.C."/>
            <person name="Farah C.S."/>
            <person name="Furlan L.R."/>
            <person name="Quaggio R.B."/>
            <person name="Monteiro-Vitorello C.B."/>
            <person name="Van Sluys M.A."/>
            <person name="Almeida N.F."/>
            <person name="Alves L.M."/>
            <person name="do Amaral A.M."/>
            <person name="Bertolini M.C."/>
            <person name="Camargo L.E."/>
            <person name="Camarotte G."/>
            <person name="Cannavan F."/>
            <person name="Cardozo J."/>
            <person name="Chambergo F."/>
            <person name="Ciapina L.P."/>
            <person name="Cicarelli R.M."/>
            <person name="Coutinho L.L."/>
            <person name="Cursino-Santos J.R."/>
            <person name="El-Dorry H."/>
            <person name="Faria J.B."/>
            <person name="Ferreira A.J."/>
            <person name="Ferreira R.C."/>
            <person name="Ferro M.I."/>
            <person name="Formighieri E.F."/>
            <person name="Franco M.C."/>
            <person name="Greggio C.C."/>
            <person name="Gruber A."/>
            <person name="Katsuyama A.M."/>
            <person name="Kishi L.T."/>
            <person name="Leite R.P."/>
            <person name="Lemos E.G."/>
            <person name="Lemos M.V."/>
            <person name="Locali E.C."/>
            <person name="Machado M.A."/>
            <person name="Madeira A.M."/>
            <person name="Martinez-Rossi N.M."/>
            <person name="Martins E.C."/>
            <person name="Meidanis J."/>
            <person name="Menck C.F."/>
            <person name="Miyaki C.Y."/>
            <person name="Moon D.H."/>
            <person name="Moreira L.M."/>
            <person name="Novo M.T."/>
            <person name="Okura V.K."/>
            <person name="Oliveira M.C."/>
            <person name="Oliveira V.R."/>
            <person name="Pereira H.A."/>
            <person name="Rossi A."/>
            <person name="Sena J.A."/>
            <person name="Silva C."/>
            <person name="de Souza R.F."/>
            <person name="Spinola L.A."/>
            <person name="Takita M.A."/>
            <person name="Tamura R.E."/>
            <person name="Teixeira E.C."/>
            <person name="Tezza R.I."/>
            <person name="Trindade dos Santos M."/>
            <person name="Truffi D."/>
            <person name="Tsai S.M."/>
            <person name="White F.F."/>
            <person name="Setubal J.C."/>
            <person name="Kitajima J.P."/>
        </authorList>
    </citation>
    <scope>NUCLEOTIDE SEQUENCE [LARGE SCALE GENOMIC DNA]</scope>
    <source>
        <strain evidence="13 14">306</strain>
    </source>
</reference>
<keyword evidence="13" id="KW-0223">Dioxygenase</keyword>
<dbReference type="GO" id="GO:0000166">
    <property type="term" value="F:nucleotide binding"/>
    <property type="evidence" value="ECO:0007669"/>
    <property type="project" value="UniProtKB-KW"/>
</dbReference>
<dbReference type="Gene3D" id="3.20.20.70">
    <property type="entry name" value="Aldolase class I"/>
    <property type="match status" value="1"/>
</dbReference>
<keyword evidence="5" id="KW-0288">FMN</keyword>
<dbReference type="EMBL" id="AE008923">
    <property type="protein sequence ID" value="AAM36161.1"/>
    <property type="molecule type" value="Genomic_DNA"/>
</dbReference>
<keyword evidence="6" id="KW-0547">Nucleotide-binding</keyword>
<gene>
    <name evidence="13" type="ordered locus">XAC1290</name>
</gene>